<protein>
    <submittedName>
        <fullName evidence="6">Metal iron transporter</fullName>
    </submittedName>
</protein>
<dbReference type="GO" id="GO:0030026">
    <property type="term" value="P:intracellular manganese ion homeostasis"/>
    <property type="evidence" value="ECO:0007669"/>
    <property type="project" value="TreeGrafter"/>
</dbReference>
<evidence type="ECO:0000256" key="1">
    <source>
        <dbReference type="ARBA" id="ARBA00004141"/>
    </source>
</evidence>
<dbReference type="NCBIfam" id="TIGR01197">
    <property type="entry name" value="nramp"/>
    <property type="match status" value="1"/>
</dbReference>
<evidence type="ECO:0000256" key="4">
    <source>
        <dbReference type="ARBA" id="ARBA00023136"/>
    </source>
</evidence>
<keyword evidence="4 5" id="KW-0472">Membrane</keyword>
<dbReference type="Pfam" id="PF01566">
    <property type="entry name" value="Nramp"/>
    <property type="match status" value="2"/>
</dbReference>
<dbReference type="PRINTS" id="PR00447">
    <property type="entry name" value="NATRESASSCMP"/>
</dbReference>
<name>A0A4P6XJI0_9ASCO</name>
<proteinExistence type="predicted"/>
<feature type="transmembrane region" description="Helical" evidence="5">
    <location>
        <begin position="21"/>
        <end position="40"/>
    </location>
</feature>
<keyword evidence="3 5" id="KW-1133">Transmembrane helix</keyword>
<reference evidence="7" key="1">
    <citation type="submission" date="2019-03" db="EMBL/GenBank/DDBJ databases">
        <title>Snf2 controls pulcherriminic acid biosynthesis and connects pigmentation and antifungal activity of the yeast Metschnikowia pulcherrima.</title>
        <authorList>
            <person name="Gore-Lloyd D."/>
            <person name="Sumann I."/>
            <person name="Brachmann A.O."/>
            <person name="Schneeberger K."/>
            <person name="Ortiz-Merino R.A."/>
            <person name="Moreno-Beltran M."/>
            <person name="Schlaefli M."/>
            <person name="Kirner P."/>
            <person name="Santos Kron A."/>
            <person name="Wolfe K.H."/>
            <person name="Piel J."/>
            <person name="Ahrens C.H."/>
            <person name="Henk D."/>
            <person name="Freimoser F.M."/>
        </authorList>
    </citation>
    <scope>NUCLEOTIDE SEQUENCE [LARGE SCALE GENOMIC DNA]</scope>
    <source>
        <strain evidence="7">APC 1.2</strain>
    </source>
</reference>
<sequence>MANAIEAHGLPKAGGLRIVRLLKKYASFIGPGIMVSVAYMDPGNYSTAVALGADYKYLLLVVVFMSNVFAVILQCLCVKLGSVTGLDLAEMCRLAFPWWLNLIMYVCSEFAIIATDLAEVVGTAIALEILFGIPLIIGTFITVLDVLCVLLAYHKDGTMRQTRLFEIIVSILVAATCVCFVWELFSVDFAPGSVKQILRGYLPLDGSLFKELNALFLSCGIVGSTVMPHSLFLGSLIVQSRLKDYDAQKGIPSALFSEISEVNNSAVRPSLSPELVDDPLPITHSKFRQISDGSTLARKYKPSYAAIKHCLTFSYTELVLSLFLIAVFVNSAILIVAGATLYGKPEADDADLLSIYELLSHYISPAAGLVFALSMLFSGQSAGIVCTMAGQIISEGFINWSFKPWVRRLVTRVLAIVPVVIFMAVLGREGVSTIMNLSQVILSFILPVVTAPLIYFTATKKYMTVYELNDPNVAQNSETSALLTNQISRRYYDLEPANADTLRKYTFENSFWLNAVAIATWITITFLNLYLIYLYSIGVQV</sequence>
<dbReference type="Proteomes" id="UP000292447">
    <property type="component" value="Chromosome I"/>
</dbReference>
<dbReference type="GO" id="GO:0015086">
    <property type="term" value="F:cadmium ion transmembrane transporter activity"/>
    <property type="evidence" value="ECO:0007669"/>
    <property type="project" value="TreeGrafter"/>
</dbReference>
<evidence type="ECO:0000256" key="2">
    <source>
        <dbReference type="ARBA" id="ARBA00022692"/>
    </source>
</evidence>
<accession>A0A4P6XJI0</accession>
<feature type="transmembrane region" description="Helical" evidence="5">
    <location>
        <begin position="511"/>
        <end position="535"/>
    </location>
</feature>
<organism evidence="6 7">
    <name type="scientific">Metschnikowia aff. pulcherrima</name>
    <dbReference type="NCBI Taxonomy" id="2163413"/>
    <lineage>
        <taxon>Eukaryota</taxon>
        <taxon>Fungi</taxon>
        <taxon>Dikarya</taxon>
        <taxon>Ascomycota</taxon>
        <taxon>Saccharomycotina</taxon>
        <taxon>Pichiomycetes</taxon>
        <taxon>Metschnikowiaceae</taxon>
        <taxon>Metschnikowia</taxon>
    </lineage>
</organism>
<feature type="transmembrane region" description="Helical" evidence="5">
    <location>
        <begin position="362"/>
        <end position="388"/>
    </location>
</feature>
<dbReference type="PANTHER" id="PTHR11706:SF29">
    <property type="entry name" value="IRON TRANSPORTER SMF3"/>
    <property type="match status" value="1"/>
</dbReference>
<keyword evidence="7" id="KW-1185">Reference proteome</keyword>
<dbReference type="GO" id="GO:0034755">
    <property type="term" value="P:iron ion transmembrane transport"/>
    <property type="evidence" value="ECO:0007669"/>
    <property type="project" value="TreeGrafter"/>
</dbReference>
<evidence type="ECO:0000313" key="7">
    <source>
        <dbReference type="Proteomes" id="UP000292447"/>
    </source>
</evidence>
<dbReference type="GO" id="GO:0005384">
    <property type="term" value="F:manganese ion transmembrane transporter activity"/>
    <property type="evidence" value="ECO:0007669"/>
    <property type="project" value="TreeGrafter"/>
</dbReference>
<dbReference type="InterPro" id="IPR001046">
    <property type="entry name" value="NRAMP_fam"/>
</dbReference>
<evidence type="ECO:0000256" key="3">
    <source>
        <dbReference type="ARBA" id="ARBA00022989"/>
    </source>
</evidence>
<keyword evidence="2 5" id="KW-0812">Transmembrane</keyword>
<gene>
    <name evidence="6" type="primary">MPUL0A08930</name>
    <name evidence="6" type="ORF">METSCH_A08930</name>
</gene>
<dbReference type="AlphaFoldDB" id="A0A4P6XJI0"/>
<feature type="transmembrane region" description="Helical" evidence="5">
    <location>
        <begin position="129"/>
        <end position="152"/>
    </location>
</feature>
<dbReference type="GO" id="GO:0000329">
    <property type="term" value="C:fungal-type vacuole membrane"/>
    <property type="evidence" value="ECO:0007669"/>
    <property type="project" value="TreeGrafter"/>
</dbReference>
<dbReference type="EMBL" id="CP034456">
    <property type="protein sequence ID" value="QBM86256.1"/>
    <property type="molecule type" value="Genomic_DNA"/>
</dbReference>
<feature type="transmembrane region" description="Helical" evidence="5">
    <location>
        <begin position="318"/>
        <end position="342"/>
    </location>
</feature>
<evidence type="ECO:0000256" key="5">
    <source>
        <dbReference type="SAM" id="Phobius"/>
    </source>
</evidence>
<feature type="transmembrane region" description="Helical" evidence="5">
    <location>
        <begin position="164"/>
        <end position="185"/>
    </location>
</feature>
<comment type="subcellular location">
    <subcellularLocation>
        <location evidence="1">Membrane</location>
        <topology evidence="1">Multi-pass membrane protein</topology>
    </subcellularLocation>
</comment>
<feature type="transmembrane region" description="Helical" evidence="5">
    <location>
        <begin position="439"/>
        <end position="458"/>
    </location>
</feature>
<feature type="transmembrane region" description="Helical" evidence="5">
    <location>
        <begin position="214"/>
        <end position="238"/>
    </location>
</feature>
<feature type="transmembrane region" description="Helical" evidence="5">
    <location>
        <begin position="55"/>
        <end position="77"/>
    </location>
</feature>
<dbReference type="NCBIfam" id="NF037982">
    <property type="entry name" value="Nramp_1"/>
    <property type="match status" value="2"/>
</dbReference>
<evidence type="ECO:0000313" key="6">
    <source>
        <dbReference type="EMBL" id="QBM86256.1"/>
    </source>
</evidence>
<dbReference type="STRING" id="2163413.A0A4P6XJI0"/>
<feature type="transmembrane region" description="Helical" evidence="5">
    <location>
        <begin position="409"/>
        <end position="427"/>
    </location>
</feature>
<dbReference type="PANTHER" id="PTHR11706">
    <property type="entry name" value="SOLUTE CARRIER PROTEIN FAMILY 11 MEMBER"/>
    <property type="match status" value="1"/>
</dbReference>
<feature type="transmembrane region" description="Helical" evidence="5">
    <location>
        <begin position="98"/>
        <end position="117"/>
    </location>
</feature>